<dbReference type="NCBIfam" id="TIGR01784">
    <property type="entry name" value="T_den_put_tspse"/>
    <property type="match status" value="1"/>
</dbReference>
<dbReference type="InterPro" id="IPR010106">
    <property type="entry name" value="RpnA"/>
</dbReference>
<reference evidence="1 2" key="1">
    <citation type="submission" date="2019-07" db="EMBL/GenBank/DDBJ databases">
        <title>Draft genome sequences of 15 bacterial species constituting the stable defined intestinal microbiota of the GM15 gnotobiotic mouse model.</title>
        <authorList>
            <person name="Elie C."/>
            <person name="Mathieu A."/>
            <person name="Saliou A."/>
            <person name="Darnaud M."/>
            <person name="Leulier F."/>
            <person name="Tamellini A."/>
        </authorList>
    </citation>
    <scope>NUCLEOTIDE SEQUENCE [LARGE SCALE GENOMIC DNA]</scope>
    <source>
        <strain evidence="2">ASF 502</strain>
    </source>
</reference>
<accession>A0A9X5C669</accession>
<comment type="caution">
    <text evidence="1">The sequence shown here is derived from an EMBL/GenBank/DDBJ whole genome shotgun (WGS) entry which is preliminary data.</text>
</comment>
<name>A0A9X5C669_9FIRM</name>
<evidence type="ECO:0000313" key="2">
    <source>
        <dbReference type="Proteomes" id="UP000474104"/>
    </source>
</evidence>
<evidence type="ECO:0000313" key="1">
    <source>
        <dbReference type="EMBL" id="NDO68775.1"/>
    </source>
</evidence>
<dbReference type="EMBL" id="VIRB01000058">
    <property type="protein sequence ID" value="NDO68775.1"/>
    <property type="molecule type" value="Genomic_DNA"/>
</dbReference>
<gene>
    <name evidence="1" type="ORF">FMM80_08795</name>
</gene>
<proteinExistence type="predicted"/>
<dbReference type="PANTHER" id="PTHR41317:SF1">
    <property type="entry name" value="PD-(D_E)XK NUCLEASE FAMILY TRANSPOSASE"/>
    <property type="match status" value="1"/>
</dbReference>
<sequence>MATSDQRKTWSRFFLIPNEERSGRVANTNTFIMKPKIDFCFKELMEFAEVRRGFIAAVLGISPEEVVSTELKPTHLRVKHQKDKLGILDVHVILNGEIQIDMEIQVAQFLFWRERSLFYLSKMYSDVILAGEGYQVLGKCIHVGILDFILLEEDEEYYSCFHLWEDKRRRIYSDKLEIHIVELPKLAEREYPETALLKWARFFNAEKKEEFEMVAKTDPHIQKAYDQLLYMSGNEEKRLLYEARQKALNDYNTQMYSNWHDGYSEGEKKGYKEGEEKKLIELICKKMKKNCSAEEIADLLEEDKAKVETIYNTALNFAPDYNIERIWKKLGGRKKQTAV</sequence>
<dbReference type="Proteomes" id="UP000474104">
    <property type="component" value="Unassembled WGS sequence"/>
</dbReference>
<dbReference type="AlphaFoldDB" id="A0A9X5C669"/>
<protein>
    <submittedName>
        <fullName evidence="1">Rpn family recombination-promoting nuclease/putative transposase</fullName>
    </submittedName>
</protein>
<dbReference type="PANTHER" id="PTHR41317">
    <property type="entry name" value="PD-(D_E)XK NUCLEASE FAMILY TRANSPOSASE"/>
    <property type="match status" value="1"/>
</dbReference>
<dbReference type="Pfam" id="PF12784">
    <property type="entry name" value="PDDEXK_2"/>
    <property type="match status" value="1"/>
</dbReference>
<organism evidence="1 2">
    <name type="scientific">Schaedlerella arabinosiphila</name>
    <dbReference type="NCBI Taxonomy" id="2044587"/>
    <lineage>
        <taxon>Bacteria</taxon>
        <taxon>Bacillati</taxon>
        <taxon>Bacillota</taxon>
        <taxon>Clostridia</taxon>
        <taxon>Lachnospirales</taxon>
        <taxon>Lachnospiraceae</taxon>
        <taxon>Schaedlerella</taxon>
    </lineage>
</organism>